<evidence type="ECO:0000313" key="1">
    <source>
        <dbReference type="EMBL" id="GJT49046.1"/>
    </source>
</evidence>
<evidence type="ECO:0000313" key="2">
    <source>
        <dbReference type="Proteomes" id="UP001151760"/>
    </source>
</evidence>
<comment type="caution">
    <text evidence="1">The sequence shown here is derived from an EMBL/GenBank/DDBJ whole genome shotgun (WGS) entry which is preliminary data.</text>
</comment>
<sequence>DMHNQAMLMGRFQALNDVLGLWESWKLEDMMNYEPNVEKLSTEAINAFYLVKFPYVASFVKN</sequence>
<reference evidence="1" key="2">
    <citation type="submission" date="2022-01" db="EMBL/GenBank/DDBJ databases">
        <authorList>
            <person name="Yamashiro T."/>
            <person name="Shiraishi A."/>
            <person name="Satake H."/>
            <person name="Nakayama K."/>
        </authorList>
    </citation>
    <scope>NUCLEOTIDE SEQUENCE</scope>
</reference>
<proteinExistence type="predicted"/>
<keyword evidence="2" id="KW-1185">Reference proteome</keyword>
<dbReference type="EMBL" id="BQNB010016205">
    <property type="protein sequence ID" value="GJT49046.1"/>
    <property type="molecule type" value="Genomic_DNA"/>
</dbReference>
<gene>
    <name evidence="1" type="ORF">Tco_0975203</name>
</gene>
<organism evidence="1 2">
    <name type="scientific">Tanacetum coccineum</name>
    <dbReference type="NCBI Taxonomy" id="301880"/>
    <lineage>
        <taxon>Eukaryota</taxon>
        <taxon>Viridiplantae</taxon>
        <taxon>Streptophyta</taxon>
        <taxon>Embryophyta</taxon>
        <taxon>Tracheophyta</taxon>
        <taxon>Spermatophyta</taxon>
        <taxon>Magnoliopsida</taxon>
        <taxon>eudicotyledons</taxon>
        <taxon>Gunneridae</taxon>
        <taxon>Pentapetalae</taxon>
        <taxon>asterids</taxon>
        <taxon>campanulids</taxon>
        <taxon>Asterales</taxon>
        <taxon>Asteraceae</taxon>
        <taxon>Asteroideae</taxon>
        <taxon>Anthemideae</taxon>
        <taxon>Anthemidinae</taxon>
        <taxon>Tanacetum</taxon>
    </lineage>
</organism>
<protein>
    <submittedName>
        <fullName evidence="1">Uncharacterized protein</fullName>
    </submittedName>
</protein>
<name>A0ABQ5EDY9_9ASTR</name>
<dbReference type="Proteomes" id="UP001151760">
    <property type="component" value="Unassembled WGS sequence"/>
</dbReference>
<accession>A0ABQ5EDY9</accession>
<reference evidence="1" key="1">
    <citation type="journal article" date="2022" name="Int. J. Mol. Sci.">
        <title>Draft Genome of Tanacetum Coccineum: Genomic Comparison of Closely Related Tanacetum-Family Plants.</title>
        <authorList>
            <person name="Yamashiro T."/>
            <person name="Shiraishi A."/>
            <person name="Nakayama K."/>
            <person name="Satake H."/>
        </authorList>
    </citation>
    <scope>NUCLEOTIDE SEQUENCE</scope>
</reference>
<feature type="non-terminal residue" evidence="1">
    <location>
        <position position="1"/>
    </location>
</feature>